<evidence type="ECO:0000313" key="8">
    <source>
        <dbReference type="EMBL" id="NLR91503.1"/>
    </source>
</evidence>
<comment type="subcellular location">
    <subcellularLocation>
        <location evidence="1">Cell outer membrane</location>
    </subcellularLocation>
</comment>
<sequence>MNTKYIKKFGLVATVLIGMGTSCSSFLDVEPKSSWNSDNFYNSESRVDLGIAGIFSKFSASAGGYGSTLSMEMQYGTDEGYYSRGWDENWAVSLYSHVSNSEAIEESWRQLYGAVNECNQMIARLDESAFEDGQYEWYLAEARFLRAFAYYNLTSWWNEVPLRLDYTKDQFDNNKPAAELEEVYAAIEADFKYAIENLPHASDSEYQPGRPNKMAAEGLLARLYMKMAGYPYQQTQYYDSALVYTEDIIYNDGWHELTTSEDSLGYRNLFLNYIGGSSYNTKESLFEISYKNNLDIGISTMGAVGNYNGIAFDYVDGNNHPTTQKSVALTPVMNQIYEIEDRRMEWNVPMFQMNKSAKIVRVSNVFAPQNCPGKFRRWEPANYEEIDTNNPDGEEYILLTNETILSRNQTPINFPILRFSDVLLMHAEALNEVNGGPTGQAIECINRVRQRAGLGTLEEDSPSSLAGKDAFFQEIMDERLRELCFEGVRKFDLIRWNKLEERLRFTEEVMRAHPDYSETFWAMDGYKRPFINFNPAKHMVLPFPLQEININTSLNQKENW</sequence>
<evidence type="ECO:0000256" key="2">
    <source>
        <dbReference type="ARBA" id="ARBA00006275"/>
    </source>
</evidence>
<evidence type="ECO:0000256" key="3">
    <source>
        <dbReference type="ARBA" id="ARBA00022729"/>
    </source>
</evidence>
<dbReference type="EMBL" id="JABAIL010000003">
    <property type="protein sequence ID" value="NLR91503.1"/>
    <property type="molecule type" value="Genomic_DNA"/>
</dbReference>
<dbReference type="Pfam" id="PF14322">
    <property type="entry name" value="SusD-like_3"/>
    <property type="match status" value="1"/>
</dbReference>
<dbReference type="SUPFAM" id="SSF48452">
    <property type="entry name" value="TPR-like"/>
    <property type="match status" value="1"/>
</dbReference>
<dbReference type="InterPro" id="IPR012944">
    <property type="entry name" value="SusD_RagB_dom"/>
</dbReference>
<evidence type="ECO:0000259" key="7">
    <source>
        <dbReference type="Pfam" id="PF14322"/>
    </source>
</evidence>
<evidence type="ECO:0000259" key="6">
    <source>
        <dbReference type="Pfam" id="PF07980"/>
    </source>
</evidence>
<dbReference type="Pfam" id="PF07980">
    <property type="entry name" value="SusD_RagB"/>
    <property type="match status" value="1"/>
</dbReference>
<dbReference type="RefSeq" id="WP_168882223.1">
    <property type="nucleotide sequence ID" value="NZ_JABAIL010000003.1"/>
</dbReference>
<dbReference type="InterPro" id="IPR011990">
    <property type="entry name" value="TPR-like_helical_dom_sf"/>
</dbReference>
<comment type="similarity">
    <text evidence="2">Belongs to the SusD family.</text>
</comment>
<evidence type="ECO:0000256" key="5">
    <source>
        <dbReference type="ARBA" id="ARBA00023237"/>
    </source>
</evidence>
<feature type="domain" description="RagB/SusD" evidence="6">
    <location>
        <begin position="313"/>
        <end position="560"/>
    </location>
</feature>
<accession>A0A7X8XVN3</accession>
<organism evidence="8 9">
    <name type="scientific">Flammeovirga agarivorans</name>
    <dbReference type="NCBI Taxonomy" id="2726742"/>
    <lineage>
        <taxon>Bacteria</taxon>
        <taxon>Pseudomonadati</taxon>
        <taxon>Bacteroidota</taxon>
        <taxon>Cytophagia</taxon>
        <taxon>Cytophagales</taxon>
        <taxon>Flammeovirgaceae</taxon>
        <taxon>Flammeovirga</taxon>
    </lineage>
</organism>
<dbReference type="AlphaFoldDB" id="A0A7X8XVN3"/>
<dbReference type="InterPro" id="IPR033985">
    <property type="entry name" value="SusD-like_N"/>
</dbReference>
<evidence type="ECO:0000256" key="4">
    <source>
        <dbReference type="ARBA" id="ARBA00023136"/>
    </source>
</evidence>
<keyword evidence="4" id="KW-0472">Membrane</keyword>
<reference evidence="8 9" key="1">
    <citation type="submission" date="2020-04" db="EMBL/GenBank/DDBJ databases">
        <title>Flammeovirga sp. SR4, a novel species isolated from seawater.</title>
        <authorList>
            <person name="Wang X."/>
        </authorList>
    </citation>
    <scope>NUCLEOTIDE SEQUENCE [LARGE SCALE GENOMIC DNA]</scope>
    <source>
        <strain evidence="8 9">SR4</strain>
    </source>
</reference>
<name>A0A7X8XVN3_9BACT</name>
<dbReference type="Gene3D" id="1.25.40.390">
    <property type="match status" value="1"/>
</dbReference>
<proteinExistence type="inferred from homology"/>
<gene>
    <name evidence="8" type="ORF">HGP29_09815</name>
</gene>
<comment type="caution">
    <text evidence="8">The sequence shown here is derived from an EMBL/GenBank/DDBJ whole genome shotgun (WGS) entry which is preliminary data.</text>
</comment>
<dbReference type="Proteomes" id="UP000585050">
    <property type="component" value="Unassembled WGS sequence"/>
</dbReference>
<evidence type="ECO:0000313" key="9">
    <source>
        <dbReference type="Proteomes" id="UP000585050"/>
    </source>
</evidence>
<dbReference type="GO" id="GO:0009279">
    <property type="term" value="C:cell outer membrane"/>
    <property type="evidence" value="ECO:0007669"/>
    <property type="project" value="UniProtKB-SubCell"/>
</dbReference>
<dbReference type="PROSITE" id="PS51257">
    <property type="entry name" value="PROKAR_LIPOPROTEIN"/>
    <property type="match status" value="1"/>
</dbReference>
<keyword evidence="9" id="KW-1185">Reference proteome</keyword>
<dbReference type="CDD" id="cd08977">
    <property type="entry name" value="SusD"/>
    <property type="match status" value="1"/>
</dbReference>
<keyword evidence="3" id="KW-0732">Signal</keyword>
<feature type="domain" description="SusD-like N-terminal" evidence="7">
    <location>
        <begin position="26"/>
        <end position="225"/>
    </location>
</feature>
<evidence type="ECO:0000256" key="1">
    <source>
        <dbReference type="ARBA" id="ARBA00004442"/>
    </source>
</evidence>
<protein>
    <submittedName>
        <fullName evidence="8">RagB/SusD family nutrient uptake outer membrane protein</fullName>
    </submittedName>
</protein>
<keyword evidence="5" id="KW-0998">Cell outer membrane</keyword>